<dbReference type="PANTHER" id="PTHR23279:SF36">
    <property type="entry name" value="DEFECTIVE PROBOSCIS EXTENSION RESPONSE 9, ISOFORM A"/>
    <property type="match status" value="1"/>
</dbReference>
<dbReference type="VEuPathDB" id="VectorBase:ACON2_036125"/>
<evidence type="ECO:0000313" key="1">
    <source>
        <dbReference type="EnsemblMetazoa" id="ACOM042160-PA.1"/>
    </source>
</evidence>
<dbReference type="Gene3D" id="2.60.40.10">
    <property type="entry name" value="Immunoglobulins"/>
    <property type="match status" value="1"/>
</dbReference>
<sequence length="175" mass="18966">MAIMNAKQTKHATLCKAVIISYDSPRGGVSVITEKGDTTTSFLLIQNARPSDSGQYTCNPSNAKSKSVTVHVLNETRFRLRVRRGIVAELHTNLGTFCLENSSLSRGLLKALGSQGKPLPREESNEPATVLGEYPAAMQRAGQPHHRAPLNHPLLVLVSALVSSLLCSIECIFMN</sequence>
<dbReference type="PANTHER" id="PTHR23279">
    <property type="entry name" value="DEFECTIVE PROBOSCIS EXTENSION RESPONSE DPR -RELATED"/>
    <property type="match status" value="1"/>
</dbReference>
<dbReference type="CDD" id="cd00096">
    <property type="entry name" value="Ig"/>
    <property type="match status" value="1"/>
</dbReference>
<dbReference type="SUPFAM" id="SSF48726">
    <property type="entry name" value="Immunoglobulin"/>
    <property type="match status" value="1"/>
</dbReference>
<dbReference type="InterPro" id="IPR036179">
    <property type="entry name" value="Ig-like_dom_sf"/>
</dbReference>
<accession>A0A8W7Q226</accession>
<reference evidence="1" key="1">
    <citation type="submission" date="2022-08" db="UniProtKB">
        <authorList>
            <consortium name="EnsemblMetazoa"/>
        </authorList>
    </citation>
    <scope>IDENTIFICATION</scope>
</reference>
<dbReference type="EnsemblMetazoa" id="ACOM042160-RA">
    <property type="protein sequence ID" value="ACOM042160-PA.1"/>
    <property type="gene ID" value="ACOM042160"/>
</dbReference>
<proteinExistence type="predicted"/>
<dbReference type="Proteomes" id="UP000075882">
    <property type="component" value="Unassembled WGS sequence"/>
</dbReference>
<dbReference type="InterPro" id="IPR037448">
    <property type="entry name" value="Zig-8"/>
</dbReference>
<protein>
    <recommendedName>
        <fullName evidence="2">Ig-like domain-containing protein</fullName>
    </recommendedName>
</protein>
<dbReference type="GO" id="GO:0032589">
    <property type="term" value="C:neuron projection membrane"/>
    <property type="evidence" value="ECO:0007669"/>
    <property type="project" value="TreeGrafter"/>
</dbReference>
<dbReference type="InterPro" id="IPR013783">
    <property type="entry name" value="Ig-like_fold"/>
</dbReference>
<dbReference type="GO" id="GO:0050808">
    <property type="term" value="P:synapse organization"/>
    <property type="evidence" value="ECO:0007669"/>
    <property type="project" value="TreeGrafter"/>
</dbReference>
<dbReference type="AlphaFoldDB" id="A0A8W7Q226"/>
<organism evidence="1">
    <name type="scientific">Anopheles coluzzii</name>
    <name type="common">African malaria mosquito</name>
    <dbReference type="NCBI Taxonomy" id="1518534"/>
    <lineage>
        <taxon>Eukaryota</taxon>
        <taxon>Metazoa</taxon>
        <taxon>Ecdysozoa</taxon>
        <taxon>Arthropoda</taxon>
        <taxon>Hexapoda</taxon>
        <taxon>Insecta</taxon>
        <taxon>Pterygota</taxon>
        <taxon>Neoptera</taxon>
        <taxon>Endopterygota</taxon>
        <taxon>Diptera</taxon>
        <taxon>Nematocera</taxon>
        <taxon>Culicoidea</taxon>
        <taxon>Culicidae</taxon>
        <taxon>Anophelinae</taxon>
        <taxon>Anopheles</taxon>
    </lineage>
</organism>
<evidence type="ECO:0008006" key="2">
    <source>
        <dbReference type="Google" id="ProtNLM"/>
    </source>
</evidence>
<name>A0A8W7Q226_ANOCL</name>